<evidence type="ECO:0000256" key="1">
    <source>
        <dbReference type="SAM" id="MobiDB-lite"/>
    </source>
</evidence>
<evidence type="ECO:0000313" key="3">
    <source>
        <dbReference type="Proteomes" id="UP000233256"/>
    </source>
</evidence>
<evidence type="ECO:0000313" key="2">
    <source>
        <dbReference type="EMBL" id="PKK90297.1"/>
    </source>
</evidence>
<dbReference type="EMBL" id="PGXC01000006">
    <property type="protein sequence ID" value="PKK90297.1"/>
    <property type="molecule type" value="Genomic_DNA"/>
</dbReference>
<feature type="region of interest" description="Disordered" evidence="1">
    <location>
        <begin position="1"/>
        <end position="28"/>
    </location>
</feature>
<gene>
    <name evidence="2" type="ORF">CVV64_10040</name>
</gene>
<protein>
    <submittedName>
        <fullName evidence="2">Uncharacterized protein</fullName>
    </submittedName>
</protein>
<feature type="compositionally biased region" description="Polar residues" evidence="1">
    <location>
        <begin position="1"/>
        <end position="11"/>
    </location>
</feature>
<name>A0A2N1PPN0_9BACT</name>
<proteinExistence type="predicted"/>
<accession>A0A2N1PPN0</accession>
<sequence length="80" mass="8591">MFYGTETLSSQGSGGREPRGVPHPGEAWPPVIEPLMGSGEIDSPVENYTPFQNGFNSVGQVLEKGLKKGLKKIVVNISTF</sequence>
<organism evidence="2 3">
    <name type="scientific">Candidatus Wallbacteria bacterium HGW-Wallbacteria-1</name>
    <dbReference type="NCBI Taxonomy" id="2013854"/>
    <lineage>
        <taxon>Bacteria</taxon>
        <taxon>Candidatus Walliibacteriota</taxon>
    </lineage>
</organism>
<dbReference type="Proteomes" id="UP000233256">
    <property type="component" value="Unassembled WGS sequence"/>
</dbReference>
<comment type="caution">
    <text evidence="2">The sequence shown here is derived from an EMBL/GenBank/DDBJ whole genome shotgun (WGS) entry which is preliminary data.</text>
</comment>
<reference evidence="2 3" key="1">
    <citation type="journal article" date="2017" name="ISME J.">
        <title>Potential for microbial H2 and metal transformations associated with novel bacteria and archaea in deep terrestrial subsurface sediments.</title>
        <authorList>
            <person name="Hernsdorf A.W."/>
            <person name="Amano Y."/>
            <person name="Miyakawa K."/>
            <person name="Ise K."/>
            <person name="Suzuki Y."/>
            <person name="Anantharaman K."/>
            <person name="Probst A."/>
            <person name="Burstein D."/>
            <person name="Thomas B.C."/>
            <person name="Banfield J.F."/>
        </authorList>
    </citation>
    <scope>NUCLEOTIDE SEQUENCE [LARGE SCALE GENOMIC DNA]</scope>
    <source>
        <strain evidence="2">HGW-Wallbacteria-1</strain>
    </source>
</reference>
<dbReference type="AlphaFoldDB" id="A0A2N1PPN0"/>